<name>A0AA88XMN7_PINIB</name>
<sequence>MSGPCCKALVRPHLEYANSTWNPYRKADIISIENVKKRATKMLPSLKNLTYEERLKSLELPILRFRRLRGDIIEVFKILTGIYDKRVCSDLFGLNLSSTRGHPFKLKKKRSRLDVRKHFFTNRVIDIWNSLPESVVLAKTLYSFENRLDKFWANQPMKYDFEAEYVLRSEGSHAQKVQKQSRIKWCSSASVLNNHK</sequence>
<gene>
    <name evidence="1" type="ORF">FSP39_015873</name>
</gene>
<dbReference type="EMBL" id="VSWD01000011">
    <property type="protein sequence ID" value="KAK3088186.1"/>
    <property type="molecule type" value="Genomic_DNA"/>
</dbReference>
<comment type="caution">
    <text evidence="1">The sequence shown here is derived from an EMBL/GenBank/DDBJ whole genome shotgun (WGS) entry which is preliminary data.</text>
</comment>
<dbReference type="Proteomes" id="UP001186944">
    <property type="component" value="Unassembled WGS sequence"/>
</dbReference>
<evidence type="ECO:0000313" key="2">
    <source>
        <dbReference type="Proteomes" id="UP001186944"/>
    </source>
</evidence>
<evidence type="ECO:0008006" key="3">
    <source>
        <dbReference type="Google" id="ProtNLM"/>
    </source>
</evidence>
<keyword evidence="2" id="KW-1185">Reference proteome</keyword>
<accession>A0AA88XMN7</accession>
<dbReference type="AlphaFoldDB" id="A0AA88XMN7"/>
<reference evidence="1" key="1">
    <citation type="submission" date="2019-08" db="EMBL/GenBank/DDBJ databases">
        <title>The improved chromosome-level genome for the pearl oyster Pinctada fucata martensii using PacBio sequencing and Hi-C.</title>
        <authorList>
            <person name="Zheng Z."/>
        </authorList>
    </citation>
    <scope>NUCLEOTIDE SEQUENCE</scope>
    <source>
        <strain evidence="1">ZZ-2019</strain>
        <tissue evidence="1">Adductor muscle</tissue>
    </source>
</reference>
<organism evidence="1 2">
    <name type="scientific">Pinctada imbricata</name>
    <name type="common">Atlantic pearl-oyster</name>
    <name type="synonym">Pinctada martensii</name>
    <dbReference type="NCBI Taxonomy" id="66713"/>
    <lineage>
        <taxon>Eukaryota</taxon>
        <taxon>Metazoa</taxon>
        <taxon>Spiralia</taxon>
        <taxon>Lophotrochozoa</taxon>
        <taxon>Mollusca</taxon>
        <taxon>Bivalvia</taxon>
        <taxon>Autobranchia</taxon>
        <taxon>Pteriomorphia</taxon>
        <taxon>Pterioida</taxon>
        <taxon>Pterioidea</taxon>
        <taxon>Pteriidae</taxon>
        <taxon>Pinctada</taxon>
    </lineage>
</organism>
<evidence type="ECO:0000313" key="1">
    <source>
        <dbReference type="EMBL" id="KAK3088186.1"/>
    </source>
</evidence>
<proteinExistence type="predicted"/>
<protein>
    <recommendedName>
        <fullName evidence="3">RNA-directed DNA polymerase from mobile element jockey-like</fullName>
    </recommendedName>
</protein>